<dbReference type="GO" id="GO:0012505">
    <property type="term" value="C:endomembrane system"/>
    <property type="evidence" value="ECO:0007669"/>
    <property type="project" value="UniProtKB-SubCell"/>
</dbReference>
<evidence type="ECO:0000256" key="8">
    <source>
        <dbReference type="ARBA" id="ARBA00023288"/>
    </source>
</evidence>
<reference evidence="12 13" key="1">
    <citation type="submission" date="2022-03" db="EMBL/GenBank/DDBJ databases">
        <authorList>
            <person name="Macdonald S."/>
            <person name="Ahmed S."/>
            <person name="Newling K."/>
        </authorList>
    </citation>
    <scope>NUCLEOTIDE SEQUENCE [LARGE SCALE GENOMIC DNA]</scope>
</reference>
<comment type="subcellular location">
    <subcellularLocation>
        <location evidence="1">Endomembrane system</location>
        <topology evidence="1">Multi-pass membrane protein</topology>
    </subcellularLocation>
</comment>
<evidence type="ECO:0000259" key="11">
    <source>
        <dbReference type="Pfam" id="PF01529"/>
    </source>
</evidence>
<evidence type="ECO:0000256" key="10">
    <source>
        <dbReference type="RuleBase" id="RU079119"/>
    </source>
</evidence>
<evidence type="ECO:0000313" key="13">
    <source>
        <dbReference type="Proteomes" id="UP001642260"/>
    </source>
</evidence>
<dbReference type="PROSITE" id="PS50216">
    <property type="entry name" value="DHHC"/>
    <property type="match status" value="1"/>
</dbReference>
<keyword evidence="7" id="KW-0564">Palmitate</keyword>
<accession>A0ABC8JD86</accession>
<keyword evidence="5 10" id="KW-1133">Transmembrane helix</keyword>
<dbReference type="EMBL" id="CAKOAT010098266">
    <property type="protein sequence ID" value="CAH8322953.1"/>
    <property type="molecule type" value="Genomic_DNA"/>
</dbReference>
<evidence type="ECO:0000256" key="1">
    <source>
        <dbReference type="ARBA" id="ARBA00004127"/>
    </source>
</evidence>
<evidence type="ECO:0000256" key="6">
    <source>
        <dbReference type="ARBA" id="ARBA00023136"/>
    </source>
</evidence>
<keyword evidence="6 10" id="KW-0472">Membrane</keyword>
<keyword evidence="8" id="KW-0449">Lipoprotein</keyword>
<name>A0ABC8JD86_ERUVS</name>
<keyword evidence="13" id="KW-1185">Reference proteome</keyword>
<organism evidence="12 13">
    <name type="scientific">Eruca vesicaria subsp. sativa</name>
    <name type="common">Garden rocket</name>
    <name type="synonym">Eruca sativa</name>
    <dbReference type="NCBI Taxonomy" id="29727"/>
    <lineage>
        <taxon>Eukaryota</taxon>
        <taxon>Viridiplantae</taxon>
        <taxon>Streptophyta</taxon>
        <taxon>Embryophyta</taxon>
        <taxon>Tracheophyta</taxon>
        <taxon>Spermatophyta</taxon>
        <taxon>Magnoliopsida</taxon>
        <taxon>eudicotyledons</taxon>
        <taxon>Gunneridae</taxon>
        <taxon>Pentapetalae</taxon>
        <taxon>rosids</taxon>
        <taxon>malvids</taxon>
        <taxon>Brassicales</taxon>
        <taxon>Brassicaceae</taxon>
        <taxon>Brassiceae</taxon>
        <taxon>Eruca</taxon>
    </lineage>
</organism>
<protein>
    <recommendedName>
        <fullName evidence="10">S-acyltransferase</fullName>
        <ecNumber evidence="10">2.3.1.225</ecNumber>
    </recommendedName>
    <alternativeName>
        <fullName evidence="10">Palmitoyltransferase</fullName>
    </alternativeName>
</protein>
<evidence type="ECO:0000256" key="7">
    <source>
        <dbReference type="ARBA" id="ARBA00023139"/>
    </source>
</evidence>
<evidence type="ECO:0000313" key="12">
    <source>
        <dbReference type="EMBL" id="CAH8322953.1"/>
    </source>
</evidence>
<dbReference type="GO" id="GO:0019706">
    <property type="term" value="F:protein-cysteine S-palmitoyltransferase activity"/>
    <property type="evidence" value="ECO:0007669"/>
    <property type="project" value="UniProtKB-EC"/>
</dbReference>
<comment type="catalytic activity">
    <reaction evidence="10">
        <text>L-cysteinyl-[protein] + hexadecanoyl-CoA = S-hexadecanoyl-L-cysteinyl-[protein] + CoA</text>
        <dbReference type="Rhea" id="RHEA:36683"/>
        <dbReference type="Rhea" id="RHEA-COMP:10131"/>
        <dbReference type="Rhea" id="RHEA-COMP:11032"/>
        <dbReference type="ChEBI" id="CHEBI:29950"/>
        <dbReference type="ChEBI" id="CHEBI:57287"/>
        <dbReference type="ChEBI" id="CHEBI:57379"/>
        <dbReference type="ChEBI" id="CHEBI:74151"/>
        <dbReference type="EC" id="2.3.1.225"/>
    </reaction>
</comment>
<keyword evidence="9 10" id="KW-0012">Acyltransferase</keyword>
<dbReference type="PANTHER" id="PTHR22883">
    <property type="entry name" value="ZINC FINGER DHHC DOMAIN CONTAINING PROTEIN"/>
    <property type="match status" value="1"/>
</dbReference>
<evidence type="ECO:0000256" key="2">
    <source>
        <dbReference type="ARBA" id="ARBA00008574"/>
    </source>
</evidence>
<feature type="transmembrane region" description="Helical" evidence="10">
    <location>
        <begin position="62"/>
        <end position="81"/>
    </location>
</feature>
<gene>
    <name evidence="12" type="ORF">ERUC_LOCUS9751</name>
</gene>
<comment type="domain">
    <text evidence="10">The DHHC domain is required for palmitoyltransferase activity.</text>
</comment>
<feature type="transmembrane region" description="Helical" evidence="10">
    <location>
        <begin position="205"/>
        <end position="226"/>
    </location>
</feature>
<dbReference type="AlphaFoldDB" id="A0ABC8JD86"/>
<sequence length="338" mass="39022">MSVGCPVLRPWDRLLLNFPCLSDPVRRSSLFLKLALVALHFVFIGFLLVCDAEFIEKTKLHPWYMSSYLFLFSVTLLQYFVTSGSSPGYVIDAMRDVDETNAIYRNAPTRTSLQQHASRQNGSLVVTVEGESASSGRRTPTSWGKMVLDLYPPGTSLRHLTCGYCHVEQPPRAKHCHDCDRCVLQFDHHCVWLGTCVGQKNHSKFWWYICEESALCMWTLIIYIDYLSNVAKPWWKNAIIILLLIILVISLIFVLLLLLFHSYLILTNQSTYELVRRKRIPYMRNIPERVHPFSRGIKRNLYNACCGNDTLDSLPTAFELEDRSRSYTCLDMLKCRCC</sequence>
<evidence type="ECO:0000256" key="4">
    <source>
        <dbReference type="ARBA" id="ARBA00022692"/>
    </source>
</evidence>
<evidence type="ECO:0000256" key="3">
    <source>
        <dbReference type="ARBA" id="ARBA00022679"/>
    </source>
</evidence>
<evidence type="ECO:0000256" key="5">
    <source>
        <dbReference type="ARBA" id="ARBA00022989"/>
    </source>
</evidence>
<dbReference type="InterPro" id="IPR039859">
    <property type="entry name" value="PFA4/ZDH16/20/ERF2-like"/>
</dbReference>
<evidence type="ECO:0000256" key="9">
    <source>
        <dbReference type="ARBA" id="ARBA00023315"/>
    </source>
</evidence>
<feature type="transmembrane region" description="Helical" evidence="10">
    <location>
        <begin position="30"/>
        <end position="50"/>
    </location>
</feature>
<dbReference type="EC" id="2.3.1.225" evidence="10"/>
<dbReference type="InterPro" id="IPR001594">
    <property type="entry name" value="Palmitoyltrfase_DHHC"/>
</dbReference>
<dbReference type="PANTHER" id="PTHR22883:SF301">
    <property type="entry name" value="PALMITOYLTRANSFERASE ZDHHC12"/>
    <property type="match status" value="1"/>
</dbReference>
<feature type="transmembrane region" description="Helical" evidence="10">
    <location>
        <begin position="238"/>
        <end position="266"/>
    </location>
</feature>
<keyword evidence="3 10" id="KW-0808">Transferase</keyword>
<keyword evidence="4 10" id="KW-0812">Transmembrane</keyword>
<proteinExistence type="inferred from homology"/>
<dbReference type="Proteomes" id="UP001642260">
    <property type="component" value="Unassembled WGS sequence"/>
</dbReference>
<comment type="similarity">
    <text evidence="2 10">Belongs to the DHHC palmitoyltransferase family.</text>
</comment>
<feature type="domain" description="Palmitoyltransferase DHHC" evidence="11">
    <location>
        <begin position="160"/>
        <end position="276"/>
    </location>
</feature>
<dbReference type="Pfam" id="PF01529">
    <property type="entry name" value="DHHC"/>
    <property type="match status" value="1"/>
</dbReference>
<comment type="caution">
    <text evidence="12">The sequence shown here is derived from an EMBL/GenBank/DDBJ whole genome shotgun (WGS) entry which is preliminary data.</text>
</comment>